<evidence type="ECO:0000256" key="2">
    <source>
        <dbReference type="PIRSR" id="PIRSR613078-2"/>
    </source>
</evidence>
<evidence type="ECO:0000256" key="1">
    <source>
        <dbReference type="PIRSR" id="PIRSR613078-1"/>
    </source>
</evidence>
<dbReference type="PANTHER" id="PTHR48100:SF1">
    <property type="entry name" value="HISTIDINE PHOSPHATASE FAMILY PROTEIN-RELATED"/>
    <property type="match status" value="1"/>
</dbReference>
<feature type="binding site" evidence="2">
    <location>
        <begin position="12"/>
        <end position="19"/>
    </location>
    <ligand>
        <name>substrate</name>
    </ligand>
</feature>
<dbReference type="AlphaFoldDB" id="A0A840L7F8"/>
<keyword evidence="3" id="KW-0413">Isomerase</keyword>
<feature type="active site" description="Tele-phosphohistidine intermediate" evidence="1">
    <location>
        <position position="13"/>
    </location>
</feature>
<dbReference type="GO" id="GO:0004619">
    <property type="term" value="F:phosphoglycerate mutase activity"/>
    <property type="evidence" value="ECO:0007669"/>
    <property type="project" value="UniProtKB-EC"/>
</dbReference>
<dbReference type="GO" id="GO:0016791">
    <property type="term" value="F:phosphatase activity"/>
    <property type="evidence" value="ECO:0007669"/>
    <property type="project" value="TreeGrafter"/>
</dbReference>
<dbReference type="CDD" id="cd07067">
    <property type="entry name" value="HP_PGM_like"/>
    <property type="match status" value="1"/>
</dbReference>
<dbReference type="RefSeq" id="WP_348648712.1">
    <property type="nucleotide sequence ID" value="NZ_JACHLP010000006.1"/>
</dbReference>
<sequence>MNNASTQILALRHGETEWNSLGRYQGQTDIPLNEQGLLQARQAAQALASTPLHAIYSSDLARALQTAQVLAECQRLPLQIEPGLREQHFGVFQGLSSDEILRRWPQAHARWHAREADFGPEGGESRSAFNTRCMAAIEGLARRHRGQTIALVCHGGVLDCLYRAAAGLGLSAPRAWPLENAALSRLQHGPQGFTLLDWGSTAHLSASARDELPEKFPAP</sequence>
<accession>A0A840L7F8</accession>
<reference evidence="3 4" key="1">
    <citation type="submission" date="2020-08" db="EMBL/GenBank/DDBJ databases">
        <title>Functional genomics of gut bacteria from endangered species of beetles.</title>
        <authorList>
            <person name="Carlos-Shanley C."/>
        </authorList>
    </citation>
    <scope>NUCLEOTIDE SEQUENCE [LARGE SCALE GENOMIC DNA]</scope>
    <source>
        <strain evidence="3 4">S00239</strain>
    </source>
</reference>
<dbReference type="Pfam" id="PF00300">
    <property type="entry name" value="His_Phos_1"/>
    <property type="match status" value="1"/>
</dbReference>
<evidence type="ECO:0000313" key="4">
    <source>
        <dbReference type="Proteomes" id="UP000562027"/>
    </source>
</evidence>
<dbReference type="InterPro" id="IPR013078">
    <property type="entry name" value="His_Pase_superF_clade-1"/>
</dbReference>
<dbReference type="EC" id="5.4.2.12" evidence="3"/>
<dbReference type="Gene3D" id="3.40.50.1240">
    <property type="entry name" value="Phosphoglycerate mutase-like"/>
    <property type="match status" value="1"/>
</dbReference>
<dbReference type="SMART" id="SM00855">
    <property type="entry name" value="PGAM"/>
    <property type="match status" value="1"/>
</dbReference>
<dbReference type="GO" id="GO:0005737">
    <property type="term" value="C:cytoplasm"/>
    <property type="evidence" value="ECO:0007669"/>
    <property type="project" value="TreeGrafter"/>
</dbReference>
<dbReference type="InterPro" id="IPR029033">
    <property type="entry name" value="His_PPase_superfam"/>
</dbReference>
<gene>
    <name evidence="3" type="ORF">HNP55_003048</name>
</gene>
<protein>
    <submittedName>
        <fullName evidence="3">Putative phosphoglycerate mutase</fullName>
        <ecNumber evidence="3">5.4.2.12</ecNumber>
    </submittedName>
</protein>
<organism evidence="3 4">
    <name type="scientific">Roseateles oligotrophus</name>
    <dbReference type="NCBI Taxonomy" id="1769250"/>
    <lineage>
        <taxon>Bacteria</taxon>
        <taxon>Pseudomonadati</taxon>
        <taxon>Pseudomonadota</taxon>
        <taxon>Betaproteobacteria</taxon>
        <taxon>Burkholderiales</taxon>
        <taxon>Sphaerotilaceae</taxon>
        <taxon>Roseateles</taxon>
    </lineage>
</organism>
<comment type="caution">
    <text evidence="3">The sequence shown here is derived from an EMBL/GenBank/DDBJ whole genome shotgun (WGS) entry which is preliminary data.</text>
</comment>
<name>A0A840L7F8_9BURK</name>
<dbReference type="InterPro" id="IPR050275">
    <property type="entry name" value="PGM_Phosphatase"/>
</dbReference>
<feature type="binding site" evidence="2">
    <location>
        <position position="62"/>
    </location>
    <ligand>
        <name>substrate</name>
    </ligand>
</feature>
<dbReference type="SUPFAM" id="SSF53254">
    <property type="entry name" value="Phosphoglycerate mutase-like"/>
    <property type="match status" value="1"/>
</dbReference>
<evidence type="ECO:0000313" key="3">
    <source>
        <dbReference type="EMBL" id="MBB4844504.1"/>
    </source>
</evidence>
<keyword evidence="4" id="KW-1185">Reference proteome</keyword>
<dbReference type="Proteomes" id="UP000562027">
    <property type="component" value="Unassembled WGS sequence"/>
</dbReference>
<dbReference type="PANTHER" id="PTHR48100">
    <property type="entry name" value="BROAD-SPECIFICITY PHOSPHATASE YOR283W-RELATED"/>
    <property type="match status" value="1"/>
</dbReference>
<feature type="active site" description="Proton donor/acceptor" evidence="1">
    <location>
        <position position="86"/>
    </location>
</feature>
<proteinExistence type="predicted"/>
<dbReference type="EMBL" id="JACHLP010000006">
    <property type="protein sequence ID" value="MBB4844504.1"/>
    <property type="molecule type" value="Genomic_DNA"/>
</dbReference>